<dbReference type="EMBL" id="JARXRO010000020">
    <property type="protein sequence ID" value="MDH5835655.1"/>
    <property type="molecule type" value="Genomic_DNA"/>
</dbReference>
<dbReference type="PROSITE" id="PS51257">
    <property type="entry name" value="PROKAR_LIPOPROTEIN"/>
    <property type="match status" value="1"/>
</dbReference>
<feature type="region of interest" description="Disordered" evidence="1">
    <location>
        <begin position="25"/>
        <end position="94"/>
    </location>
</feature>
<evidence type="ECO:0000313" key="2">
    <source>
        <dbReference type="EMBL" id="MDH5835655.1"/>
    </source>
</evidence>
<feature type="compositionally biased region" description="Basic and acidic residues" evidence="1">
    <location>
        <begin position="66"/>
        <end position="76"/>
    </location>
</feature>
<dbReference type="RefSeq" id="WP_280580447.1">
    <property type="nucleotide sequence ID" value="NZ_JARXRO010000020.1"/>
</dbReference>
<reference evidence="2 3" key="1">
    <citation type="submission" date="2023-04" db="EMBL/GenBank/DDBJ databases">
        <title>Luteimonas sp. M1R5S59.</title>
        <authorList>
            <person name="Sun J.-Q."/>
        </authorList>
    </citation>
    <scope>NUCLEOTIDE SEQUENCE [LARGE SCALE GENOMIC DNA]</scope>
    <source>
        <strain evidence="2 3">M1R5S59</strain>
    </source>
</reference>
<protein>
    <recommendedName>
        <fullName evidence="4">Lipoprotein</fullName>
    </recommendedName>
</protein>
<name>A0ABT6JY79_9GAMM</name>
<evidence type="ECO:0000313" key="3">
    <source>
        <dbReference type="Proteomes" id="UP001156873"/>
    </source>
</evidence>
<sequence>MPFQTTRVLLAAALFIGLSGCEKHQDPIGTVPSDDVPARPVEAPEAPPGPVDGPRSCEGLSGTDLDECRRQPDPGPRDPAPVEPTRSPPPESGG</sequence>
<organism evidence="2 3">
    <name type="scientific">Luteimonas kalidii</name>
    <dbReference type="NCBI Taxonomy" id="3042025"/>
    <lineage>
        <taxon>Bacteria</taxon>
        <taxon>Pseudomonadati</taxon>
        <taxon>Pseudomonadota</taxon>
        <taxon>Gammaproteobacteria</taxon>
        <taxon>Lysobacterales</taxon>
        <taxon>Lysobacteraceae</taxon>
        <taxon>Luteimonas</taxon>
    </lineage>
</organism>
<comment type="caution">
    <text evidence="2">The sequence shown here is derived from an EMBL/GenBank/DDBJ whole genome shotgun (WGS) entry which is preliminary data.</text>
</comment>
<keyword evidence="3" id="KW-1185">Reference proteome</keyword>
<dbReference type="Proteomes" id="UP001156873">
    <property type="component" value="Unassembled WGS sequence"/>
</dbReference>
<evidence type="ECO:0000256" key="1">
    <source>
        <dbReference type="SAM" id="MobiDB-lite"/>
    </source>
</evidence>
<accession>A0ABT6JY79</accession>
<gene>
    <name evidence="2" type="ORF">QFW81_17240</name>
</gene>
<proteinExistence type="predicted"/>
<feature type="compositionally biased region" description="Pro residues" evidence="1">
    <location>
        <begin position="77"/>
        <end position="94"/>
    </location>
</feature>
<evidence type="ECO:0008006" key="4">
    <source>
        <dbReference type="Google" id="ProtNLM"/>
    </source>
</evidence>